<keyword evidence="4" id="KW-1185">Reference proteome</keyword>
<comment type="caution">
    <text evidence="3">The sequence shown here is derived from an EMBL/GenBank/DDBJ whole genome shotgun (WGS) entry which is preliminary data.</text>
</comment>
<name>A0ABW0BFJ2_9ACTN</name>
<dbReference type="InterPro" id="IPR016176">
    <property type="entry name" value="Cbl-dep_enz_cat"/>
</dbReference>
<feature type="domain" description="Methylmalonyl-CoA mutase alpha/beta chain catalytic" evidence="2">
    <location>
        <begin position="203"/>
        <end position="413"/>
    </location>
</feature>
<reference evidence="4" key="1">
    <citation type="journal article" date="2019" name="Int. J. Syst. Evol. Microbiol.">
        <title>The Global Catalogue of Microorganisms (GCM) 10K type strain sequencing project: providing services to taxonomists for standard genome sequencing and annotation.</title>
        <authorList>
            <consortium name="The Broad Institute Genomics Platform"/>
            <consortium name="The Broad Institute Genome Sequencing Center for Infectious Disease"/>
            <person name="Wu L."/>
            <person name="Ma J."/>
        </authorList>
    </citation>
    <scope>NUCLEOTIDE SEQUENCE [LARGE SCALE GENOMIC DNA]</scope>
    <source>
        <strain evidence="4">DFY41</strain>
    </source>
</reference>
<dbReference type="Gene3D" id="3.20.20.240">
    <property type="entry name" value="Methylmalonyl-CoA mutase"/>
    <property type="match status" value="1"/>
</dbReference>
<evidence type="ECO:0000259" key="2">
    <source>
        <dbReference type="Pfam" id="PF01642"/>
    </source>
</evidence>
<comment type="subunit">
    <text evidence="1">Heterodimer of an alpha and a beta chain.</text>
</comment>
<organism evidence="3 4">
    <name type="scientific">Nocardioides taihuensis</name>
    <dbReference type="NCBI Taxonomy" id="1835606"/>
    <lineage>
        <taxon>Bacteria</taxon>
        <taxon>Bacillati</taxon>
        <taxon>Actinomycetota</taxon>
        <taxon>Actinomycetes</taxon>
        <taxon>Propionibacteriales</taxon>
        <taxon>Nocardioidaceae</taxon>
        <taxon>Nocardioides</taxon>
    </lineage>
</organism>
<evidence type="ECO:0000256" key="1">
    <source>
        <dbReference type="ARBA" id="ARBA00011870"/>
    </source>
</evidence>
<gene>
    <name evidence="3" type="ORF">ACFPGP_05255</name>
</gene>
<protein>
    <submittedName>
        <fullName evidence="3">Methylmalonyl-CoA mutase family protein</fullName>
    </submittedName>
</protein>
<dbReference type="Pfam" id="PF01642">
    <property type="entry name" value="MM_CoA_mutase"/>
    <property type="match status" value="1"/>
</dbReference>
<dbReference type="SUPFAM" id="SSF51703">
    <property type="entry name" value="Cobalamin (vitamin B12)-dependent enzymes"/>
    <property type="match status" value="1"/>
</dbReference>
<dbReference type="InterPro" id="IPR006099">
    <property type="entry name" value="MeMalonylCoA_mutase_a/b_cat"/>
</dbReference>
<proteinExistence type="predicted"/>
<dbReference type="Proteomes" id="UP001596087">
    <property type="component" value="Unassembled WGS sequence"/>
</dbReference>
<evidence type="ECO:0000313" key="3">
    <source>
        <dbReference type="EMBL" id="MFC5176069.1"/>
    </source>
</evidence>
<dbReference type="EMBL" id="JBHSKD010000004">
    <property type="protein sequence ID" value="MFC5176069.1"/>
    <property type="molecule type" value="Genomic_DNA"/>
</dbReference>
<dbReference type="Gene3D" id="3.40.50.280">
    <property type="entry name" value="Cobalamin-binding domain"/>
    <property type="match status" value="1"/>
</dbReference>
<dbReference type="RefSeq" id="WP_378587810.1">
    <property type="nucleotide sequence ID" value="NZ_JBHSKD010000004.1"/>
</dbReference>
<accession>A0ABW0BFJ2</accession>
<dbReference type="PANTHER" id="PTHR48101">
    <property type="entry name" value="METHYLMALONYL-COA MUTASE, MITOCHONDRIAL-RELATED"/>
    <property type="match status" value="1"/>
</dbReference>
<sequence length="571" mass="59690">MTDQGAAGLDPGPLALADAADRWTVADWEAAAAAVLRKSGRLGEDDAADLVWSKLARRTLDGIEVSPLGTPLLDEGLPLDGARPTRSGDWDNRTPVVVRGAEGAADARETALVDLDNGATSLWLELRPGTPASAVAVALDGVLLDLAPVVLDAPDDQVAAARALLELLGDTTPAPGTNLGGRGDSAVAVARLARETGTLGLVVDATTVHDRGASEVQELAWSLRTAVGHLRELEADGFTVDEAAGLVEFRYAATDEQFPTLAKLRAARRLWARVLELSGAKPVAQRQHVVTSRPMMSAYDPWVNMLRTTVAAFAAGVGGAEAVTVLPFDTPLGVPDAFGRRIARNTSSLLISESHLARVADPAGGAHVVEKLTDDLARAAWELFGRLEDGADLDELVTATVAERDRQVATRRRPLTGVTEFPHLGETLPERPADPTAPEVRRYGAAFEALRDDPVAQPVFLATMGSIASHTARATFAGNLFAAGGVAVEVAGATAGVDDVLAAYAGQPVVCLAGTDATYAEWGAPLVAALRASGARRVILAGKPRDLEVDDSCAMGVDALAFLTRTREALR</sequence>
<dbReference type="PANTHER" id="PTHR48101:SF4">
    <property type="entry name" value="METHYLMALONYL-COA MUTASE, MITOCHONDRIAL"/>
    <property type="match status" value="1"/>
</dbReference>
<evidence type="ECO:0000313" key="4">
    <source>
        <dbReference type="Proteomes" id="UP001596087"/>
    </source>
</evidence>